<dbReference type="AlphaFoldDB" id="A0AAV5I0H8"/>
<comment type="caution">
    <text evidence="2">The sequence shown here is derived from an EMBL/GenBank/DDBJ whole genome shotgun (WGS) entry which is preliminary data.</text>
</comment>
<gene>
    <name evidence="2" type="ORF">SLEP1_g6238</name>
</gene>
<organism evidence="2 3">
    <name type="scientific">Rubroshorea leprosula</name>
    <dbReference type="NCBI Taxonomy" id="152421"/>
    <lineage>
        <taxon>Eukaryota</taxon>
        <taxon>Viridiplantae</taxon>
        <taxon>Streptophyta</taxon>
        <taxon>Embryophyta</taxon>
        <taxon>Tracheophyta</taxon>
        <taxon>Spermatophyta</taxon>
        <taxon>Magnoliopsida</taxon>
        <taxon>eudicotyledons</taxon>
        <taxon>Gunneridae</taxon>
        <taxon>Pentapetalae</taxon>
        <taxon>rosids</taxon>
        <taxon>malvids</taxon>
        <taxon>Malvales</taxon>
        <taxon>Dipterocarpaceae</taxon>
        <taxon>Rubroshorea</taxon>
    </lineage>
</organism>
<dbReference type="EMBL" id="BPVZ01000006">
    <property type="protein sequence ID" value="GKU92525.1"/>
    <property type="molecule type" value="Genomic_DNA"/>
</dbReference>
<evidence type="ECO:0000313" key="2">
    <source>
        <dbReference type="EMBL" id="GKU92525.1"/>
    </source>
</evidence>
<sequence>MEGRKSNESQMKKTEDKDTSSSQCQSGFHKNSNELVNSCVAEDRKNSLESFGNGDADYLVEAHHPANAANLVDQRNDELLRLLTGEQRSESVNFDQMAAEGIGWWTRRLDKMNREEFQQFYAALGILRERMQTHLQQRVRITDSNSAQTSSSSSNTSTNGSARRKRR</sequence>
<proteinExistence type="predicted"/>
<accession>A0AAV5I0H8</accession>
<protein>
    <submittedName>
        <fullName evidence="2">Uncharacterized protein</fullName>
    </submittedName>
</protein>
<evidence type="ECO:0000256" key="1">
    <source>
        <dbReference type="SAM" id="MobiDB-lite"/>
    </source>
</evidence>
<feature type="compositionally biased region" description="Basic and acidic residues" evidence="1">
    <location>
        <begin position="1"/>
        <end position="19"/>
    </location>
</feature>
<evidence type="ECO:0000313" key="3">
    <source>
        <dbReference type="Proteomes" id="UP001054252"/>
    </source>
</evidence>
<dbReference type="Proteomes" id="UP001054252">
    <property type="component" value="Unassembled WGS sequence"/>
</dbReference>
<feature type="region of interest" description="Disordered" evidence="1">
    <location>
        <begin position="141"/>
        <end position="167"/>
    </location>
</feature>
<keyword evidence="3" id="KW-1185">Reference proteome</keyword>
<feature type="compositionally biased region" description="Low complexity" evidence="1">
    <location>
        <begin position="144"/>
        <end position="161"/>
    </location>
</feature>
<feature type="compositionally biased region" description="Polar residues" evidence="1">
    <location>
        <begin position="20"/>
        <end position="30"/>
    </location>
</feature>
<name>A0AAV5I0H8_9ROSI</name>
<feature type="region of interest" description="Disordered" evidence="1">
    <location>
        <begin position="1"/>
        <end position="30"/>
    </location>
</feature>
<reference evidence="2 3" key="1">
    <citation type="journal article" date="2021" name="Commun. Biol.">
        <title>The genome of Shorea leprosula (Dipterocarpaceae) highlights the ecological relevance of drought in aseasonal tropical rainforests.</title>
        <authorList>
            <person name="Ng K.K.S."/>
            <person name="Kobayashi M.J."/>
            <person name="Fawcett J.A."/>
            <person name="Hatakeyama M."/>
            <person name="Paape T."/>
            <person name="Ng C.H."/>
            <person name="Ang C.C."/>
            <person name="Tnah L.H."/>
            <person name="Lee C.T."/>
            <person name="Nishiyama T."/>
            <person name="Sese J."/>
            <person name="O'Brien M.J."/>
            <person name="Copetti D."/>
            <person name="Mohd Noor M.I."/>
            <person name="Ong R.C."/>
            <person name="Putra M."/>
            <person name="Sireger I.Z."/>
            <person name="Indrioko S."/>
            <person name="Kosugi Y."/>
            <person name="Izuno A."/>
            <person name="Isagi Y."/>
            <person name="Lee S.L."/>
            <person name="Shimizu K.K."/>
        </authorList>
    </citation>
    <scope>NUCLEOTIDE SEQUENCE [LARGE SCALE GENOMIC DNA]</scope>
    <source>
        <strain evidence="2">214</strain>
    </source>
</reference>